<evidence type="ECO:0000313" key="1">
    <source>
        <dbReference type="EMBL" id="KAG5610448.1"/>
    </source>
</evidence>
<protein>
    <submittedName>
        <fullName evidence="1">Uncharacterized protein</fullName>
    </submittedName>
</protein>
<dbReference type="Proteomes" id="UP000824120">
    <property type="component" value="Chromosome 4"/>
</dbReference>
<name>A0A9J5ZF31_SOLCO</name>
<accession>A0A9J5ZF31</accession>
<proteinExistence type="predicted"/>
<reference evidence="1 2" key="1">
    <citation type="submission" date="2020-09" db="EMBL/GenBank/DDBJ databases">
        <title>De no assembly of potato wild relative species, Solanum commersonii.</title>
        <authorList>
            <person name="Cho K."/>
        </authorList>
    </citation>
    <scope>NUCLEOTIDE SEQUENCE [LARGE SCALE GENOMIC DNA]</scope>
    <source>
        <strain evidence="1">LZ3.2</strain>
        <tissue evidence="1">Leaf</tissue>
    </source>
</reference>
<comment type="caution">
    <text evidence="1">The sequence shown here is derived from an EMBL/GenBank/DDBJ whole genome shotgun (WGS) entry which is preliminary data.</text>
</comment>
<keyword evidence="2" id="KW-1185">Reference proteome</keyword>
<sequence>MNVLNVCVNSRRYNQFLKLVNYLDSALQVSFLYLSPSLLFGGCLGRIDRGGADSSEMTTPRSLFLGGWFLPSTLDLTISMRQHKLNKYSCNGIFVPRSAISTYVIDPFGDPPMGTLPAKVTRTPTLWFVKKAIHIGLVDPLGDWSNGS</sequence>
<evidence type="ECO:0000313" key="2">
    <source>
        <dbReference type="Proteomes" id="UP000824120"/>
    </source>
</evidence>
<dbReference type="AlphaFoldDB" id="A0A9J5ZF31"/>
<organism evidence="1 2">
    <name type="scientific">Solanum commersonii</name>
    <name type="common">Commerson's wild potato</name>
    <name type="synonym">Commerson's nightshade</name>
    <dbReference type="NCBI Taxonomy" id="4109"/>
    <lineage>
        <taxon>Eukaryota</taxon>
        <taxon>Viridiplantae</taxon>
        <taxon>Streptophyta</taxon>
        <taxon>Embryophyta</taxon>
        <taxon>Tracheophyta</taxon>
        <taxon>Spermatophyta</taxon>
        <taxon>Magnoliopsida</taxon>
        <taxon>eudicotyledons</taxon>
        <taxon>Gunneridae</taxon>
        <taxon>Pentapetalae</taxon>
        <taxon>asterids</taxon>
        <taxon>lamiids</taxon>
        <taxon>Solanales</taxon>
        <taxon>Solanaceae</taxon>
        <taxon>Solanoideae</taxon>
        <taxon>Solaneae</taxon>
        <taxon>Solanum</taxon>
    </lineage>
</organism>
<gene>
    <name evidence="1" type="ORF">H5410_021729</name>
</gene>
<dbReference type="EMBL" id="JACXVP010000004">
    <property type="protein sequence ID" value="KAG5610448.1"/>
    <property type="molecule type" value="Genomic_DNA"/>
</dbReference>